<dbReference type="GeneID" id="67026798"/>
<feature type="transmembrane region" description="Helical" evidence="1">
    <location>
        <begin position="58"/>
        <end position="75"/>
    </location>
</feature>
<dbReference type="Gene3D" id="3.40.50.1820">
    <property type="entry name" value="alpha/beta hydrolase"/>
    <property type="match status" value="1"/>
</dbReference>
<reference evidence="3" key="1">
    <citation type="submission" date="2020-05" db="EMBL/GenBank/DDBJ databases">
        <title>Evolutionary and genomic comparisons of hybrid uninucleate and nonhybrid Rhizoctonia fungi.</title>
        <authorList>
            <person name="Li C."/>
            <person name="Chen X."/>
        </authorList>
    </citation>
    <scope>NUCLEOTIDE SEQUENCE</scope>
    <source>
        <strain evidence="3">AG-1 IA</strain>
    </source>
</reference>
<dbReference type="AlphaFoldDB" id="A0A8H8NQM8"/>
<dbReference type="EMBL" id="CP059658">
    <property type="protein sequence ID" value="QRW16517.1"/>
    <property type="molecule type" value="Genomic_DNA"/>
</dbReference>
<feature type="transmembrane region" description="Helical" evidence="1">
    <location>
        <begin position="81"/>
        <end position="99"/>
    </location>
</feature>
<keyword evidence="1" id="KW-1133">Transmembrane helix</keyword>
<keyword evidence="1" id="KW-0812">Transmembrane</keyword>
<dbReference type="InterPro" id="IPR029058">
    <property type="entry name" value="AB_hydrolase_fold"/>
</dbReference>
<name>A0A8H8NQM8_9AGAM</name>
<organism evidence="3 4">
    <name type="scientific">Rhizoctonia solani</name>
    <dbReference type="NCBI Taxonomy" id="456999"/>
    <lineage>
        <taxon>Eukaryota</taxon>
        <taxon>Fungi</taxon>
        <taxon>Dikarya</taxon>
        <taxon>Basidiomycota</taxon>
        <taxon>Agaricomycotina</taxon>
        <taxon>Agaricomycetes</taxon>
        <taxon>Cantharellales</taxon>
        <taxon>Ceratobasidiaceae</taxon>
        <taxon>Rhizoctonia</taxon>
    </lineage>
</organism>
<keyword evidence="1" id="KW-0472">Membrane</keyword>
<feature type="chain" id="PRO_5034401627" description="AB hydrolase-1 domain-containing protein" evidence="2">
    <location>
        <begin position="29"/>
        <end position="485"/>
    </location>
</feature>
<dbReference type="RefSeq" id="XP_043176754.1">
    <property type="nucleotide sequence ID" value="XM_043324335.1"/>
</dbReference>
<dbReference type="KEGG" id="rsx:RhiXN_04518"/>
<dbReference type="Proteomes" id="UP000650533">
    <property type="component" value="Chromosome 1"/>
</dbReference>
<accession>A0A8H8NQM8</accession>
<protein>
    <recommendedName>
        <fullName evidence="5">AB hydrolase-1 domain-containing protein</fullName>
    </recommendedName>
</protein>
<evidence type="ECO:0008006" key="5">
    <source>
        <dbReference type="Google" id="ProtNLM"/>
    </source>
</evidence>
<dbReference type="PANTHER" id="PTHR37471:SF1">
    <property type="entry name" value="AB HYDROLASE-1 DOMAIN-CONTAINING PROTEIN"/>
    <property type="match status" value="1"/>
</dbReference>
<evidence type="ECO:0000313" key="4">
    <source>
        <dbReference type="Proteomes" id="UP000650533"/>
    </source>
</evidence>
<gene>
    <name evidence="3" type="ORF">RhiXN_04518</name>
</gene>
<sequence length="485" mass="54518">MVPNLQRSSAVFKLRLVWFCCPLPPTLSLYSSRTRQYDGPATNECVSDTPTIFPKRQLSFYAILLCIVGPVSLLSLTKWELILFIYCAVETLFCIYHTLVARNLRKKSSVLPQYELHHLRNLFTRILQTGLAPPTPTLTMISRTMPQAHGPAAEAAHLRAGSKLRPAAEIESSASSSQLVSPLRLTLDPLDITGRPAAFYALTGFANFVYRSYLKRTFGVVHGKFGKLEYFLRQPEVTTNEAKEPIVFMHGLGIGPAQYSMFISQILREFPNRPVLVPLQPHISQAIFHPGHLDALNKTELVDTLRGLLEELGWAQSDDKPSSSRVTFISHSNGSVPHAWMLKAYPQLLQRNCFVDPVTFCLWEGDVCYNFVYKRPVNGLDVLMRYFVGTELGIANHIQRQFDWSANSLWFEEIPGARDPKRSMFFIGGKDSIIDGERVRRYLRSHGIRKGVRFDPEGRHGSALVAGSEGLKGVIDWLGGLQGKN</sequence>
<feature type="signal peptide" evidence="2">
    <location>
        <begin position="1"/>
        <end position="28"/>
    </location>
</feature>
<keyword evidence="2" id="KW-0732">Signal</keyword>
<evidence type="ECO:0000313" key="3">
    <source>
        <dbReference type="EMBL" id="QRW16517.1"/>
    </source>
</evidence>
<evidence type="ECO:0000256" key="2">
    <source>
        <dbReference type="SAM" id="SignalP"/>
    </source>
</evidence>
<evidence type="ECO:0000256" key="1">
    <source>
        <dbReference type="SAM" id="Phobius"/>
    </source>
</evidence>
<dbReference type="SUPFAM" id="SSF53474">
    <property type="entry name" value="alpha/beta-Hydrolases"/>
    <property type="match status" value="1"/>
</dbReference>
<proteinExistence type="predicted"/>
<dbReference type="PANTHER" id="PTHR37471">
    <property type="entry name" value="UNNAMED PRODUCT"/>
    <property type="match status" value="1"/>
</dbReference>